<feature type="domain" description="MgtC/SapB/SrpB/YhiD N-terminal" evidence="2">
    <location>
        <begin position="15"/>
        <end position="140"/>
    </location>
</feature>
<feature type="transmembrane region" description="Helical" evidence="1">
    <location>
        <begin position="270"/>
        <end position="290"/>
    </location>
</feature>
<feature type="transmembrane region" description="Helical" evidence="1">
    <location>
        <begin position="150"/>
        <end position="171"/>
    </location>
</feature>
<accession>A0A2U2NA27</accession>
<dbReference type="Pfam" id="PF13194">
    <property type="entry name" value="DUF4010"/>
    <property type="match status" value="1"/>
</dbReference>
<evidence type="ECO:0000256" key="1">
    <source>
        <dbReference type="SAM" id="Phobius"/>
    </source>
</evidence>
<evidence type="ECO:0000259" key="3">
    <source>
        <dbReference type="Pfam" id="PF13194"/>
    </source>
</evidence>
<keyword evidence="1" id="KW-0812">Transmembrane</keyword>
<feature type="transmembrane region" description="Helical" evidence="1">
    <location>
        <begin position="43"/>
        <end position="62"/>
    </location>
</feature>
<evidence type="ECO:0000259" key="2">
    <source>
        <dbReference type="Pfam" id="PF02308"/>
    </source>
</evidence>
<feature type="transmembrane region" description="Helical" evidence="1">
    <location>
        <begin position="310"/>
        <end position="329"/>
    </location>
</feature>
<feature type="transmembrane region" description="Helical" evidence="1">
    <location>
        <begin position="210"/>
        <end position="230"/>
    </location>
</feature>
<reference evidence="4 5" key="1">
    <citation type="submission" date="2018-05" db="EMBL/GenBank/DDBJ databases">
        <title>Spiribacter halobius sp. nov., a moderately halophilic bacterium isolated from marine solar saltern.</title>
        <authorList>
            <person name="Zheng W.-S."/>
            <person name="Lu D.-C."/>
            <person name="Du Z.-J."/>
        </authorList>
    </citation>
    <scope>NUCLEOTIDE SEQUENCE [LARGE SCALE GENOMIC DNA]</scope>
    <source>
        <strain evidence="4 5">E85</strain>
    </source>
</reference>
<feature type="transmembrane region" description="Helical" evidence="1">
    <location>
        <begin position="68"/>
        <end position="88"/>
    </location>
</feature>
<feature type="transmembrane region" description="Helical" evidence="1">
    <location>
        <begin position="372"/>
        <end position="391"/>
    </location>
</feature>
<feature type="transmembrane region" description="Helical" evidence="1">
    <location>
        <begin position="403"/>
        <end position="422"/>
    </location>
</feature>
<keyword evidence="1" id="KW-0472">Membrane</keyword>
<dbReference type="InterPro" id="IPR025105">
    <property type="entry name" value="DUF4010"/>
</dbReference>
<dbReference type="Proteomes" id="UP000245474">
    <property type="component" value="Unassembled WGS sequence"/>
</dbReference>
<keyword evidence="1" id="KW-1133">Transmembrane helix</keyword>
<keyword evidence="5" id="KW-1185">Reference proteome</keyword>
<feature type="transmembrane region" description="Helical" evidence="1">
    <location>
        <begin position="12"/>
        <end position="31"/>
    </location>
</feature>
<feature type="transmembrane region" description="Helical" evidence="1">
    <location>
        <begin position="100"/>
        <end position="130"/>
    </location>
</feature>
<name>A0A2U2NA27_9GAMM</name>
<dbReference type="RefSeq" id="WP_109675308.1">
    <property type="nucleotide sequence ID" value="NZ_CP086615.1"/>
</dbReference>
<evidence type="ECO:0000313" key="5">
    <source>
        <dbReference type="Proteomes" id="UP000245474"/>
    </source>
</evidence>
<organism evidence="4 5">
    <name type="scientific">Sediminicurvatus halobius</name>
    <dbReference type="NCBI Taxonomy" id="2182432"/>
    <lineage>
        <taxon>Bacteria</taxon>
        <taxon>Pseudomonadati</taxon>
        <taxon>Pseudomonadota</taxon>
        <taxon>Gammaproteobacteria</taxon>
        <taxon>Chromatiales</taxon>
        <taxon>Ectothiorhodospiraceae</taxon>
        <taxon>Sediminicurvatus</taxon>
    </lineage>
</organism>
<protein>
    <submittedName>
        <fullName evidence="4">Uncharacterized protein</fullName>
    </submittedName>
</protein>
<comment type="caution">
    <text evidence="4">The sequence shown here is derived from an EMBL/GenBank/DDBJ whole genome shotgun (WGS) entry which is preliminary data.</text>
</comment>
<dbReference type="OrthoDB" id="9813718at2"/>
<feature type="transmembrane region" description="Helical" evidence="1">
    <location>
        <begin position="335"/>
        <end position="360"/>
    </location>
</feature>
<dbReference type="Pfam" id="PF02308">
    <property type="entry name" value="MgtC"/>
    <property type="match status" value="1"/>
</dbReference>
<gene>
    <name evidence="4" type="ORF">DEM34_00965</name>
</gene>
<feature type="domain" description="DUF4010" evidence="3">
    <location>
        <begin position="188"/>
        <end position="396"/>
    </location>
</feature>
<sequence>MAVEHGSNLTLFGGLAVALAVGLLIGLERGWRLRDAAEGERVAGLRTYGLFGLFGGLAAVLAERLGPAVLAVALAVVALVVVTAHWISSRETAEYGITSLVASLVTFALGALAVAGAPAAAAAGAVVTALMLSLKPELHGWVARLDRRELIAALQLLLISVVILPLLPDAGLGPWGAINPYRLWWLVVLIASISFVGHFAVRIAGAGRGILLTGLFGGMASSTALTVALARERARLGGNTTLLALGIMLGASTAVPRMLLLVAITAPALLPQAGLVLAAPFAAGVVVALAQSWRVRSQRLAGPVQPGRPFQLALVLRFALLLGAVGIAGEAAWRWLGSGGVLAVAALAGLAELNAITLTLGRLAEAALEPALAARALLAALAANTLLKLALVRLAGGPELLRALLPFALAVLLAALAVALYAA</sequence>
<dbReference type="PANTHER" id="PTHR39084">
    <property type="entry name" value="MEMBRANE PROTEIN-RELATED"/>
    <property type="match status" value="1"/>
</dbReference>
<dbReference type="AlphaFoldDB" id="A0A2U2NA27"/>
<feature type="transmembrane region" description="Helical" evidence="1">
    <location>
        <begin position="242"/>
        <end position="264"/>
    </location>
</feature>
<dbReference type="EMBL" id="QFFI01000001">
    <property type="protein sequence ID" value="PWG65864.1"/>
    <property type="molecule type" value="Genomic_DNA"/>
</dbReference>
<feature type="transmembrane region" description="Helical" evidence="1">
    <location>
        <begin position="183"/>
        <end position="204"/>
    </location>
</feature>
<evidence type="ECO:0000313" key="4">
    <source>
        <dbReference type="EMBL" id="PWG65864.1"/>
    </source>
</evidence>
<dbReference type="PANTHER" id="PTHR39084:SF1">
    <property type="entry name" value="DUF4010 DOMAIN-CONTAINING PROTEIN"/>
    <property type="match status" value="1"/>
</dbReference>
<proteinExistence type="predicted"/>
<dbReference type="InterPro" id="IPR049177">
    <property type="entry name" value="MgtC_SapB_SrpB_YhiD_N"/>
</dbReference>